<keyword evidence="1" id="KW-1133">Transmembrane helix</keyword>
<organism evidence="2 3">
    <name type="scientific">Mucilaginibacter gossypii</name>
    <dbReference type="NCBI Taxonomy" id="551996"/>
    <lineage>
        <taxon>Bacteria</taxon>
        <taxon>Pseudomonadati</taxon>
        <taxon>Bacteroidota</taxon>
        <taxon>Sphingobacteriia</taxon>
        <taxon>Sphingobacteriales</taxon>
        <taxon>Sphingobacteriaceae</taxon>
        <taxon>Mucilaginibacter</taxon>
    </lineage>
</organism>
<keyword evidence="3" id="KW-1185">Reference proteome</keyword>
<dbReference type="Proteomes" id="UP000199705">
    <property type="component" value="Unassembled WGS sequence"/>
</dbReference>
<feature type="transmembrane region" description="Helical" evidence="1">
    <location>
        <begin position="30"/>
        <end position="48"/>
    </location>
</feature>
<protein>
    <submittedName>
        <fullName evidence="2">Uncharacterized protein</fullName>
    </submittedName>
</protein>
<evidence type="ECO:0000313" key="2">
    <source>
        <dbReference type="EMBL" id="SDG41828.1"/>
    </source>
</evidence>
<feature type="transmembrane region" description="Helical" evidence="1">
    <location>
        <begin position="6"/>
        <end position="23"/>
    </location>
</feature>
<dbReference type="AlphaFoldDB" id="A0A1G7U380"/>
<feature type="transmembrane region" description="Helical" evidence="1">
    <location>
        <begin position="68"/>
        <end position="96"/>
    </location>
</feature>
<gene>
    <name evidence="2" type="ORF">SAMN05192573_103349</name>
</gene>
<sequence>MEQSPMLLVAYGFSNIIGLLILWSSFRKPWITRLALALLFAWAAWTNYTVCRAHPNTYLGFSRYAFSYLGFINGWFSLHIIQMVTAIAIGQALIAIGLAYKGIWVTLACAGAIIFLLAITPLGFGSAFPFPLLVAFATWKVIGTDKGKLLWTQLKGESPKKEF</sequence>
<evidence type="ECO:0000256" key="1">
    <source>
        <dbReference type="SAM" id="Phobius"/>
    </source>
</evidence>
<dbReference type="RefSeq" id="WP_143020714.1">
    <property type="nucleotide sequence ID" value="NZ_FNCG01000003.1"/>
</dbReference>
<name>A0A1G7U380_9SPHI</name>
<accession>A0A1G7U380</accession>
<evidence type="ECO:0000313" key="3">
    <source>
        <dbReference type="Proteomes" id="UP000199705"/>
    </source>
</evidence>
<keyword evidence="1" id="KW-0472">Membrane</keyword>
<proteinExistence type="predicted"/>
<dbReference type="EMBL" id="FNCG01000003">
    <property type="protein sequence ID" value="SDG41828.1"/>
    <property type="molecule type" value="Genomic_DNA"/>
</dbReference>
<keyword evidence="1" id="KW-0812">Transmembrane</keyword>
<reference evidence="3" key="1">
    <citation type="submission" date="2016-10" db="EMBL/GenBank/DDBJ databases">
        <authorList>
            <person name="Varghese N."/>
            <person name="Submissions S."/>
        </authorList>
    </citation>
    <scope>NUCLEOTIDE SEQUENCE [LARGE SCALE GENOMIC DNA]</scope>
    <source>
        <strain evidence="3">Gh-67</strain>
    </source>
</reference>